<organism evidence="3 4">
    <name type="scientific">Candidatus Segetimicrobium genomatis</name>
    <dbReference type="NCBI Taxonomy" id="2569760"/>
    <lineage>
        <taxon>Bacteria</taxon>
        <taxon>Bacillati</taxon>
        <taxon>Candidatus Sysuimicrobiota</taxon>
        <taxon>Candidatus Sysuimicrobiia</taxon>
        <taxon>Candidatus Sysuimicrobiales</taxon>
        <taxon>Candidatus Segetimicrobiaceae</taxon>
        <taxon>Candidatus Segetimicrobium</taxon>
    </lineage>
</organism>
<protein>
    <submittedName>
        <fullName evidence="3">Gfo/Idh/MocA family oxidoreductase</fullName>
    </submittedName>
</protein>
<dbReference type="PANTHER" id="PTHR43377:SF1">
    <property type="entry name" value="BILIVERDIN REDUCTASE A"/>
    <property type="match status" value="1"/>
</dbReference>
<dbReference type="InterPro" id="IPR051450">
    <property type="entry name" value="Gfo/Idh/MocA_Oxidoreductases"/>
</dbReference>
<dbReference type="AlphaFoldDB" id="A0A537J7Q8"/>
<sequence length="309" mass="34098">MARPIRVGVVGLGQWGQHHVRVYHHLPDVILAGVVDKAPAEVNAFAKRYQTAGYRDYRMLFGKVDAVSLAVPTAFHYEIAREFLQHAVHVLVEKPITTTVDQAVELVELAHRAGVSLLVGHVERFKPAVHALNDLVGEPLFVQVRRVRPWNPSRVMDVGVVLDLMIHDLDIILNLMRSPVARVSAFGAAIHGEDEDLAVAHLVLESGCLASFVASRVSPVKAAELEITLPDGLIHLNYLRQQITVRRHGKQHRTVVKGEEPLRAELMHFMSCVRGEATPLVPGEHGVRALEAAQAILKKMTLISSKVPV</sequence>
<gene>
    <name evidence="3" type="ORF">E6H03_10030</name>
</gene>
<evidence type="ECO:0000313" key="4">
    <source>
        <dbReference type="Proteomes" id="UP000318093"/>
    </source>
</evidence>
<dbReference type="GO" id="GO:0000166">
    <property type="term" value="F:nucleotide binding"/>
    <property type="evidence" value="ECO:0007669"/>
    <property type="project" value="InterPro"/>
</dbReference>
<evidence type="ECO:0000313" key="3">
    <source>
        <dbReference type="EMBL" id="TMI79540.1"/>
    </source>
</evidence>
<dbReference type="SUPFAM" id="SSF55347">
    <property type="entry name" value="Glyceraldehyde-3-phosphate dehydrogenase-like, C-terminal domain"/>
    <property type="match status" value="1"/>
</dbReference>
<dbReference type="Gene3D" id="3.40.50.720">
    <property type="entry name" value="NAD(P)-binding Rossmann-like Domain"/>
    <property type="match status" value="1"/>
</dbReference>
<evidence type="ECO:0000259" key="1">
    <source>
        <dbReference type="Pfam" id="PF01408"/>
    </source>
</evidence>
<evidence type="ECO:0000259" key="2">
    <source>
        <dbReference type="Pfam" id="PF22725"/>
    </source>
</evidence>
<dbReference type="Pfam" id="PF01408">
    <property type="entry name" value="GFO_IDH_MocA"/>
    <property type="match status" value="1"/>
</dbReference>
<feature type="domain" description="Gfo/Idh/MocA-like oxidoreductase N-terminal" evidence="1">
    <location>
        <begin position="5"/>
        <end position="121"/>
    </location>
</feature>
<dbReference type="InterPro" id="IPR000683">
    <property type="entry name" value="Gfo/Idh/MocA-like_OxRdtase_N"/>
</dbReference>
<dbReference type="InterPro" id="IPR055170">
    <property type="entry name" value="GFO_IDH_MocA-like_dom"/>
</dbReference>
<dbReference type="Proteomes" id="UP000318093">
    <property type="component" value="Unassembled WGS sequence"/>
</dbReference>
<reference evidence="3 4" key="1">
    <citation type="journal article" date="2019" name="Nat. Microbiol.">
        <title>Mediterranean grassland soil C-N compound turnover is dependent on rainfall and depth, and is mediated by genomically divergent microorganisms.</title>
        <authorList>
            <person name="Diamond S."/>
            <person name="Andeer P.F."/>
            <person name="Li Z."/>
            <person name="Crits-Christoph A."/>
            <person name="Burstein D."/>
            <person name="Anantharaman K."/>
            <person name="Lane K.R."/>
            <person name="Thomas B.C."/>
            <person name="Pan C."/>
            <person name="Northen T.R."/>
            <person name="Banfield J.F."/>
        </authorList>
    </citation>
    <scope>NUCLEOTIDE SEQUENCE [LARGE SCALE GENOMIC DNA]</scope>
    <source>
        <strain evidence="3">NP_6</strain>
    </source>
</reference>
<dbReference type="InterPro" id="IPR036291">
    <property type="entry name" value="NAD(P)-bd_dom_sf"/>
</dbReference>
<dbReference type="EMBL" id="VBAN01000320">
    <property type="protein sequence ID" value="TMI79540.1"/>
    <property type="molecule type" value="Genomic_DNA"/>
</dbReference>
<comment type="caution">
    <text evidence="3">The sequence shown here is derived from an EMBL/GenBank/DDBJ whole genome shotgun (WGS) entry which is preliminary data.</text>
</comment>
<proteinExistence type="predicted"/>
<dbReference type="Pfam" id="PF22725">
    <property type="entry name" value="GFO_IDH_MocA_C3"/>
    <property type="match status" value="1"/>
</dbReference>
<accession>A0A537J7Q8</accession>
<feature type="domain" description="GFO/IDH/MocA-like oxidoreductase" evidence="2">
    <location>
        <begin position="136"/>
        <end position="232"/>
    </location>
</feature>
<dbReference type="PANTHER" id="PTHR43377">
    <property type="entry name" value="BILIVERDIN REDUCTASE A"/>
    <property type="match status" value="1"/>
</dbReference>
<name>A0A537J7Q8_9BACT</name>
<dbReference type="SUPFAM" id="SSF51735">
    <property type="entry name" value="NAD(P)-binding Rossmann-fold domains"/>
    <property type="match status" value="1"/>
</dbReference>
<dbReference type="Gene3D" id="3.30.360.10">
    <property type="entry name" value="Dihydrodipicolinate Reductase, domain 2"/>
    <property type="match status" value="1"/>
</dbReference>